<reference evidence="2 3" key="1">
    <citation type="journal article" date="2014" name="Science">
        <title>Plant genetics. Early allopolyploid evolution in the post-Neolithic Brassica napus oilseed genome.</title>
        <authorList>
            <person name="Chalhoub B."/>
            <person name="Denoeud F."/>
            <person name="Liu S."/>
            <person name="Parkin I.A."/>
            <person name="Tang H."/>
            <person name="Wang X."/>
            <person name="Chiquet J."/>
            <person name="Belcram H."/>
            <person name="Tong C."/>
            <person name="Samans B."/>
            <person name="Correa M."/>
            <person name="Da Silva C."/>
            <person name="Just J."/>
            <person name="Falentin C."/>
            <person name="Koh C.S."/>
            <person name="Le Clainche I."/>
            <person name="Bernard M."/>
            <person name="Bento P."/>
            <person name="Noel B."/>
            <person name="Labadie K."/>
            <person name="Alberti A."/>
            <person name="Charles M."/>
            <person name="Arnaud D."/>
            <person name="Guo H."/>
            <person name="Daviaud C."/>
            <person name="Alamery S."/>
            <person name="Jabbari K."/>
            <person name="Zhao M."/>
            <person name="Edger P.P."/>
            <person name="Chelaifa H."/>
            <person name="Tack D."/>
            <person name="Lassalle G."/>
            <person name="Mestiri I."/>
            <person name="Schnel N."/>
            <person name="Le Paslier M.C."/>
            <person name="Fan G."/>
            <person name="Renault V."/>
            <person name="Bayer P.E."/>
            <person name="Golicz A.A."/>
            <person name="Manoli S."/>
            <person name="Lee T.H."/>
            <person name="Thi V.H."/>
            <person name="Chalabi S."/>
            <person name="Hu Q."/>
            <person name="Fan C."/>
            <person name="Tollenaere R."/>
            <person name="Lu Y."/>
            <person name="Battail C."/>
            <person name="Shen J."/>
            <person name="Sidebottom C.H."/>
            <person name="Wang X."/>
            <person name="Canaguier A."/>
            <person name="Chauveau A."/>
            <person name="Berard A."/>
            <person name="Deniot G."/>
            <person name="Guan M."/>
            <person name="Liu Z."/>
            <person name="Sun F."/>
            <person name="Lim Y.P."/>
            <person name="Lyons E."/>
            <person name="Town C.D."/>
            <person name="Bancroft I."/>
            <person name="Wang X."/>
            <person name="Meng J."/>
            <person name="Ma J."/>
            <person name="Pires J.C."/>
            <person name="King G.J."/>
            <person name="Brunel D."/>
            <person name="Delourme R."/>
            <person name="Renard M."/>
            <person name="Aury J.M."/>
            <person name="Adams K.L."/>
            <person name="Batley J."/>
            <person name="Snowdon R.J."/>
            <person name="Tost J."/>
            <person name="Edwards D."/>
            <person name="Zhou Y."/>
            <person name="Hua W."/>
            <person name="Sharpe A.G."/>
            <person name="Paterson A.H."/>
            <person name="Guan C."/>
            <person name="Wincker P."/>
        </authorList>
    </citation>
    <scope>NUCLEOTIDE SEQUENCE [LARGE SCALE GENOMIC DNA]</scope>
    <source>
        <strain evidence="3">cv. Darmor-bzh</strain>
    </source>
</reference>
<dbReference type="EMBL" id="LK032927">
    <property type="protein sequence ID" value="CDY50624.1"/>
    <property type="molecule type" value="Genomic_DNA"/>
</dbReference>
<feature type="domain" description="F-box" evidence="1">
    <location>
        <begin position="1"/>
        <end position="46"/>
    </location>
</feature>
<dbReference type="OrthoDB" id="1021741at2759"/>
<evidence type="ECO:0000313" key="3">
    <source>
        <dbReference type="Proteomes" id="UP000028999"/>
    </source>
</evidence>
<sequence length="373" mass="43368">MMISDLPRDMVEEVLCKLPMTSLRRARFTCKRWNNTLSKYWSFTRKYNGEAAKRKEFQVVMILEYKVYLMSVNLHNPSPSIEPIGKLHDAGVDIINVFHCQGLLLCVTKDGTRLVVWNPFTGQARWINPRDSYHRCDRYALGYEKKNNYPLKVLRFVDDYDRNLKRQVCEFEIFNLNSSSWKVVDFNPDWMIQHFYRGLSLKGNTYWFAENKLAPGEIGRVFLLCFNFTTESFGPRLRLPFRGRYGDTLTLSSVREEQLAVLFQECAPAYTLKVWISSKVGPNAVSWNKVFLSVVMKPLIGFQFHCFAGSFFVDEKNKAVVVIDTTRGHPFTIRNMAYVLGENGYFKSVDLGDFAPMKCWPLVCSYLPTLVKF</sequence>
<dbReference type="Gramene" id="CDY50624">
    <property type="protein sequence ID" value="CDY50624"/>
    <property type="gene ID" value="GSBRNA2T00097165001"/>
</dbReference>
<dbReference type="PROSITE" id="PS50181">
    <property type="entry name" value="FBOX"/>
    <property type="match status" value="1"/>
</dbReference>
<name>A0A078IMK3_BRANA</name>
<dbReference type="SMART" id="SM00256">
    <property type="entry name" value="FBOX"/>
    <property type="match status" value="1"/>
</dbReference>
<dbReference type="PaxDb" id="3708-A0A078IMK3"/>
<gene>
    <name evidence="2" type="primary">BnaC01g44260D</name>
    <name evidence="2" type="ORF">GSBRNA2T00097165001</name>
</gene>
<dbReference type="PANTHER" id="PTHR31672:SF13">
    <property type="entry name" value="F-BOX PROTEIN CPR30-LIKE"/>
    <property type="match status" value="1"/>
</dbReference>
<dbReference type="InterPro" id="IPR006527">
    <property type="entry name" value="F-box-assoc_dom_typ1"/>
</dbReference>
<dbReference type="InterPro" id="IPR036047">
    <property type="entry name" value="F-box-like_dom_sf"/>
</dbReference>
<dbReference type="PANTHER" id="PTHR31672">
    <property type="entry name" value="BNACNNG10540D PROTEIN"/>
    <property type="match status" value="1"/>
</dbReference>
<accession>A0A078IMK3</accession>
<dbReference type="NCBIfam" id="TIGR01640">
    <property type="entry name" value="F_box_assoc_1"/>
    <property type="match status" value="1"/>
</dbReference>
<protein>
    <submittedName>
        <fullName evidence="2">BnaC01g44260D protein</fullName>
    </submittedName>
</protein>
<evidence type="ECO:0000313" key="2">
    <source>
        <dbReference type="EMBL" id="CDY50624.1"/>
    </source>
</evidence>
<dbReference type="OMA" id="QECAPAY"/>
<keyword evidence="3" id="KW-1185">Reference proteome</keyword>
<dbReference type="STRING" id="3708.A0A078IMK3"/>
<organism evidence="2 3">
    <name type="scientific">Brassica napus</name>
    <name type="common">Rape</name>
    <dbReference type="NCBI Taxonomy" id="3708"/>
    <lineage>
        <taxon>Eukaryota</taxon>
        <taxon>Viridiplantae</taxon>
        <taxon>Streptophyta</taxon>
        <taxon>Embryophyta</taxon>
        <taxon>Tracheophyta</taxon>
        <taxon>Spermatophyta</taxon>
        <taxon>Magnoliopsida</taxon>
        <taxon>eudicotyledons</taxon>
        <taxon>Gunneridae</taxon>
        <taxon>Pentapetalae</taxon>
        <taxon>rosids</taxon>
        <taxon>malvids</taxon>
        <taxon>Brassicales</taxon>
        <taxon>Brassicaceae</taxon>
        <taxon>Brassiceae</taxon>
        <taxon>Brassica</taxon>
    </lineage>
</organism>
<dbReference type="AlphaFoldDB" id="A0A078IMK3"/>
<dbReference type="InterPro" id="IPR050796">
    <property type="entry name" value="SCF_F-box_component"/>
</dbReference>
<evidence type="ECO:0000259" key="1">
    <source>
        <dbReference type="PROSITE" id="PS50181"/>
    </source>
</evidence>
<dbReference type="Proteomes" id="UP000028999">
    <property type="component" value="Unassembled WGS sequence"/>
</dbReference>
<dbReference type="SUPFAM" id="SSF81383">
    <property type="entry name" value="F-box domain"/>
    <property type="match status" value="1"/>
</dbReference>
<dbReference type="SMR" id="A0A078IMK3"/>
<dbReference type="InterPro" id="IPR001810">
    <property type="entry name" value="F-box_dom"/>
</dbReference>
<dbReference type="Gene3D" id="1.20.1280.50">
    <property type="match status" value="1"/>
</dbReference>
<dbReference type="Pfam" id="PF00646">
    <property type="entry name" value="F-box"/>
    <property type="match status" value="1"/>
</dbReference>
<proteinExistence type="predicted"/>
<dbReference type="Pfam" id="PF07734">
    <property type="entry name" value="FBA_1"/>
    <property type="match status" value="1"/>
</dbReference>
<dbReference type="InterPro" id="IPR017451">
    <property type="entry name" value="F-box-assoc_interact_dom"/>
</dbReference>